<accession>A0A0D0CMR6</accession>
<keyword evidence="2" id="KW-1185">Reference proteome</keyword>
<proteinExistence type="predicted"/>
<evidence type="ECO:0000313" key="2">
    <source>
        <dbReference type="Proteomes" id="UP000054538"/>
    </source>
</evidence>
<gene>
    <name evidence="1" type="ORF">PAXRUDRAFT_94048</name>
</gene>
<dbReference type="HOGENOM" id="CLU_3056285_0_0_1"/>
<evidence type="ECO:0000313" key="1">
    <source>
        <dbReference type="EMBL" id="KIK76603.1"/>
    </source>
</evidence>
<dbReference type="Proteomes" id="UP000054538">
    <property type="component" value="Unassembled WGS sequence"/>
</dbReference>
<dbReference type="OrthoDB" id="2840473at2759"/>
<reference evidence="1 2" key="1">
    <citation type="submission" date="2014-04" db="EMBL/GenBank/DDBJ databases">
        <authorList>
            <consortium name="DOE Joint Genome Institute"/>
            <person name="Kuo A."/>
            <person name="Kohler A."/>
            <person name="Jargeat P."/>
            <person name="Nagy L.G."/>
            <person name="Floudas D."/>
            <person name="Copeland A."/>
            <person name="Barry K.W."/>
            <person name="Cichocki N."/>
            <person name="Veneault-Fourrey C."/>
            <person name="LaButti K."/>
            <person name="Lindquist E.A."/>
            <person name="Lipzen A."/>
            <person name="Lundell T."/>
            <person name="Morin E."/>
            <person name="Murat C."/>
            <person name="Sun H."/>
            <person name="Tunlid A."/>
            <person name="Henrissat B."/>
            <person name="Grigoriev I.V."/>
            <person name="Hibbett D.S."/>
            <person name="Martin F."/>
            <person name="Nordberg H.P."/>
            <person name="Cantor M.N."/>
            <person name="Hua S.X."/>
        </authorList>
    </citation>
    <scope>NUCLEOTIDE SEQUENCE [LARGE SCALE GENOMIC DNA]</scope>
    <source>
        <strain evidence="1 2">Ve08.2h10</strain>
    </source>
</reference>
<name>A0A0D0CMR6_9AGAM</name>
<feature type="non-terminal residue" evidence="1">
    <location>
        <position position="58"/>
    </location>
</feature>
<reference evidence="2" key="2">
    <citation type="submission" date="2015-01" db="EMBL/GenBank/DDBJ databases">
        <title>Evolutionary Origins and Diversification of the Mycorrhizal Mutualists.</title>
        <authorList>
            <consortium name="DOE Joint Genome Institute"/>
            <consortium name="Mycorrhizal Genomics Consortium"/>
            <person name="Kohler A."/>
            <person name="Kuo A."/>
            <person name="Nagy L.G."/>
            <person name="Floudas D."/>
            <person name="Copeland A."/>
            <person name="Barry K.W."/>
            <person name="Cichocki N."/>
            <person name="Veneault-Fourrey C."/>
            <person name="LaButti K."/>
            <person name="Lindquist E.A."/>
            <person name="Lipzen A."/>
            <person name="Lundell T."/>
            <person name="Morin E."/>
            <person name="Murat C."/>
            <person name="Riley R."/>
            <person name="Ohm R."/>
            <person name="Sun H."/>
            <person name="Tunlid A."/>
            <person name="Henrissat B."/>
            <person name="Grigoriev I.V."/>
            <person name="Hibbett D.S."/>
            <person name="Martin F."/>
        </authorList>
    </citation>
    <scope>NUCLEOTIDE SEQUENCE [LARGE SCALE GENOMIC DNA]</scope>
    <source>
        <strain evidence="2">Ve08.2h10</strain>
    </source>
</reference>
<feature type="non-terminal residue" evidence="1">
    <location>
        <position position="1"/>
    </location>
</feature>
<dbReference type="InParanoid" id="A0A0D0CMR6"/>
<sequence>SLILVNKQVLKDHWQMIPLNMPDVTTIELTGTFGRIQIYNIYNDGTHGRTLGFLDSHL</sequence>
<dbReference type="EMBL" id="KN827395">
    <property type="protein sequence ID" value="KIK76603.1"/>
    <property type="molecule type" value="Genomic_DNA"/>
</dbReference>
<organism evidence="1 2">
    <name type="scientific">Paxillus rubicundulus Ve08.2h10</name>
    <dbReference type="NCBI Taxonomy" id="930991"/>
    <lineage>
        <taxon>Eukaryota</taxon>
        <taxon>Fungi</taxon>
        <taxon>Dikarya</taxon>
        <taxon>Basidiomycota</taxon>
        <taxon>Agaricomycotina</taxon>
        <taxon>Agaricomycetes</taxon>
        <taxon>Agaricomycetidae</taxon>
        <taxon>Boletales</taxon>
        <taxon>Paxilineae</taxon>
        <taxon>Paxillaceae</taxon>
        <taxon>Paxillus</taxon>
    </lineage>
</organism>
<dbReference type="AlphaFoldDB" id="A0A0D0CMR6"/>
<protein>
    <submittedName>
        <fullName evidence="1">Uncharacterized protein</fullName>
    </submittedName>
</protein>